<dbReference type="InterPro" id="IPR000014">
    <property type="entry name" value="PAS"/>
</dbReference>
<dbReference type="Gene3D" id="3.30.450.20">
    <property type="entry name" value="PAS domain"/>
    <property type="match status" value="1"/>
</dbReference>
<evidence type="ECO:0000313" key="4">
    <source>
        <dbReference type="EMBL" id="UTD14378.1"/>
    </source>
</evidence>
<evidence type="ECO:0000313" key="5">
    <source>
        <dbReference type="Proteomes" id="UP000269693"/>
    </source>
</evidence>
<dbReference type="SUPFAM" id="SSF55785">
    <property type="entry name" value="PYP-like sensor domain (PAS domain)"/>
    <property type="match status" value="1"/>
</dbReference>
<dbReference type="EMBL" id="CP050861">
    <property type="protein sequence ID" value="UTD14378.1"/>
    <property type="molecule type" value="Genomic_DNA"/>
</dbReference>
<dbReference type="InterPro" id="IPR035965">
    <property type="entry name" value="PAS-like_dom_sf"/>
</dbReference>
<organism evidence="4 6">
    <name type="scientific">Tenacibaculum mesophilum</name>
    <dbReference type="NCBI Taxonomy" id="104268"/>
    <lineage>
        <taxon>Bacteria</taxon>
        <taxon>Pseudomonadati</taxon>
        <taxon>Bacteroidota</taxon>
        <taxon>Flavobacteriia</taxon>
        <taxon>Flavobacteriales</taxon>
        <taxon>Flavobacteriaceae</taxon>
        <taxon>Tenacibaculum</taxon>
    </lineage>
</organism>
<dbReference type="EMBL" id="CP032544">
    <property type="protein sequence ID" value="AZJ31700.1"/>
    <property type="molecule type" value="Genomic_DNA"/>
</dbReference>
<protein>
    <submittedName>
        <fullName evidence="3">PAS domain S-box protein</fullName>
    </submittedName>
    <submittedName>
        <fullName evidence="4">PAS domain-containing protein</fullName>
    </submittedName>
</protein>
<evidence type="ECO:0000256" key="1">
    <source>
        <dbReference type="SAM" id="MobiDB-lite"/>
    </source>
</evidence>
<reference evidence="4" key="2">
    <citation type="submission" date="2020-04" db="EMBL/GenBank/DDBJ databases">
        <title>Tenacibaculum mesophilum bac2.</title>
        <authorList>
            <person name="Li M."/>
        </authorList>
    </citation>
    <scope>NUCLEOTIDE SEQUENCE</scope>
    <source>
        <strain evidence="4">Bac2</strain>
    </source>
</reference>
<dbReference type="AlphaFoldDB" id="A0AAE9MM81"/>
<dbReference type="CDD" id="cd00130">
    <property type="entry name" value="PAS"/>
    <property type="match status" value="1"/>
</dbReference>
<dbReference type="InterPro" id="IPR013655">
    <property type="entry name" value="PAS_fold_3"/>
</dbReference>
<gene>
    <name evidence="3" type="ORF">D6200_03630</name>
    <name evidence="4" type="ORF">HER15_02350</name>
</gene>
<name>A0AAE9MM81_9FLAO</name>
<feature type="compositionally biased region" description="Polar residues" evidence="1">
    <location>
        <begin position="1"/>
        <end position="16"/>
    </location>
</feature>
<dbReference type="NCBIfam" id="TIGR00229">
    <property type="entry name" value="sensory_box"/>
    <property type="match status" value="1"/>
</dbReference>
<dbReference type="Proteomes" id="UP001056837">
    <property type="component" value="Chromosome"/>
</dbReference>
<accession>A0AAE9MM81</accession>
<reference evidence="3 5" key="1">
    <citation type="submission" date="2018-09" db="EMBL/GenBank/DDBJ databases">
        <title>Insights into the microbiota of Asian seabass (Lates calcarifer) with tenacibaculosis symptoms and description of sp. nov. Tenacibaculum singaporense.</title>
        <authorList>
            <person name="Miyake S."/>
            <person name="Soh M."/>
            <person name="Azman M.N."/>
            <person name="Ngoh S.Y."/>
            <person name="Orban L."/>
            <person name="Seedorf H."/>
        </authorList>
    </citation>
    <scope>NUCLEOTIDE SEQUENCE [LARGE SCALE GENOMIC DNA]</scope>
    <source>
        <strain evidence="3 5">DSM 13764</strain>
    </source>
</reference>
<dbReference type="RefSeq" id="WP_073184064.1">
    <property type="nucleotide sequence ID" value="NZ_CANLMG010000001.1"/>
</dbReference>
<feature type="domain" description="PAS fold-3" evidence="2">
    <location>
        <begin position="53"/>
        <end position="137"/>
    </location>
</feature>
<evidence type="ECO:0000313" key="3">
    <source>
        <dbReference type="EMBL" id="AZJ31700.1"/>
    </source>
</evidence>
<evidence type="ECO:0000313" key="6">
    <source>
        <dbReference type="Proteomes" id="UP001056837"/>
    </source>
</evidence>
<dbReference type="Proteomes" id="UP000269693">
    <property type="component" value="Chromosome"/>
</dbReference>
<feature type="region of interest" description="Disordered" evidence="1">
    <location>
        <begin position="1"/>
        <end position="29"/>
    </location>
</feature>
<dbReference type="Pfam" id="PF08447">
    <property type="entry name" value="PAS_3"/>
    <property type="match status" value="1"/>
</dbReference>
<sequence length="218" mass="25297">MTTNNYQKKWDSQTGEGQKRKPKLPKPVPIDTEIKLNDNAILLSITDTRGVIEYCNEDFVNSCGYEVHELAGSGHNIVRHPDMPKIIFKLMWQRLKEKKNMVAFVKNLAKSGRYYWVMTDFIVKENEKGEVTHYKGIRKAAPKKAINEITPLYKKLLEIEGLKDVEASEKFLTGFLDAKNTDYDTYVEYLISDYNDLNMFIKDNTKKGSFFKRFFGVS</sequence>
<evidence type="ECO:0000259" key="2">
    <source>
        <dbReference type="Pfam" id="PF08447"/>
    </source>
</evidence>
<keyword evidence="5" id="KW-1185">Reference proteome</keyword>
<proteinExistence type="predicted"/>